<evidence type="ECO:0000313" key="3">
    <source>
        <dbReference type="Proteomes" id="UP001232445"/>
    </source>
</evidence>
<keyword evidence="3" id="KW-1185">Reference proteome</keyword>
<dbReference type="Proteomes" id="UP001232445">
    <property type="component" value="Unassembled WGS sequence"/>
</dbReference>
<comment type="caution">
    <text evidence="2">The sequence shown here is derived from an EMBL/GenBank/DDBJ whole genome shotgun (WGS) entry which is preliminary data.</text>
</comment>
<reference evidence="2 3" key="1">
    <citation type="submission" date="2023-07" db="EMBL/GenBank/DDBJ databases">
        <title>Genomic Encyclopedia of Type Strains, Phase IV (KMG-IV): sequencing the most valuable type-strain genomes for metagenomic binning, comparative biology and taxonomic classification.</title>
        <authorList>
            <person name="Goeker M."/>
        </authorList>
    </citation>
    <scope>NUCLEOTIDE SEQUENCE [LARGE SCALE GENOMIC DNA]</scope>
    <source>
        <strain evidence="2 3">DSM 17740</strain>
    </source>
</reference>
<gene>
    <name evidence="2" type="ORF">J2S00_002309</name>
</gene>
<keyword evidence="1" id="KW-1133">Transmembrane helix</keyword>
<keyword evidence="1" id="KW-0812">Transmembrane</keyword>
<proteinExistence type="predicted"/>
<keyword evidence="1" id="KW-0472">Membrane</keyword>
<feature type="transmembrane region" description="Helical" evidence="1">
    <location>
        <begin position="43"/>
        <end position="62"/>
    </location>
</feature>
<dbReference type="NCBIfam" id="TIGR04086">
    <property type="entry name" value="TIGR04086_membr"/>
    <property type="match status" value="1"/>
</dbReference>
<dbReference type="Pfam" id="PF12670">
    <property type="entry name" value="DUF3792"/>
    <property type="match status" value="1"/>
</dbReference>
<dbReference type="InterPro" id="IPR023804">
    <property type="entry name" value="DUF3792_TM"/>
</dbReference>
<dbReference type="RefSeq" id="WP_307339621.1">
    <property type="nucleotide sequence ID" value="NZ_JAUSUQ010000008.1"/>
</dbReference>
<sequence>MGKLSLRPVLMGLLFIIMILLSLSLIFSLVLHFTSVPETSLQWFLLPTTLITVLIGGLIAGYQSGRKGWYFGGLTGLGFIVLSWLFSFLGYDASVSLYTLMLYSGFLLIAMLGGIIGVNLSPQRR</sequence>
<feature type="transmembrane region" description="Helical" evidence="1">
    <location>
        <begin position="12"/>
        <end position="31"/>
    </location>
</feature>
<dbReference type="EMBL" id="JAUSUQ010000008">
    <property type="protein sequence ID" value="MDQ0339521.1"/>
    <property type="molecule type" value="Genomic_DNA"/>
</dbReference>
<evidence type="ECO:0000313" key="2">
    <source>
        <dbReference type="EMBL" id="MDQ0339521.1"/>
    </source>
</evidence>
<organism evidence="2 3">
    <name type="scientific">Caldalkalibacillus uzonensis</name>
    <dbReference type="NCBI Taxonomy" id="353224"/>
    <lineage>
        <taxon>Bacteria</taxon>
        <taxon>Bacillati</taxon>
        <taxon>Bacillota</taxon>
        <taxon>Bacilli</taxon>
        <taxon>Bacillales</taxon>
        <taxon>Bacillaceae</taxon>
        <taxon>Caldalkalibacillus</taxon>
    </lineage>
</organism>
<accession>A0ABU0CSW8</accession>
<evidence type="ECO:0000256" key="1">
    <source>
        <dbReference type="SAM" id="Phobius"/>
    </source>
</evidence>
<feature type="transmembrane region" description="Helical" evidence="1">
    <location>
        <begin position="69"/>
        <end position="91"/>
    </location>
</feature>
<name>A0ABU0CSW8_9BACI</name>
<feature type="transmembrane region" description="Helical" evidence="1">
    <location>
        <begin position="97"/>
        <end position="120"/>
    </location>
</feature>
<protein>
    <submittedName>
        <fullName evidence="2">Membrane protein (TIGR04086 family)</fullName>
    </submittedName>
</protein>